<accession>A0ACD3B4P7</accession>
<reference evidence="1 2" key="1">
    <citation type="journal article" date="2019" name="Nat. Ecol. Evol.">
        <title>Megaphylogeny resolves global patterns of mushroom evolution.</title>
        <authorList>
            <person name="Varga T."/>
            <person name="Krizsan K."/>
            <person name="Foldi C."/>
            <person name="Dima B."/>
            <person name="Sanchez-Garcia M."/>
            <person name="Sanchez-Ramirez S."/>
            <person name="Szollosi G.J."/>
            <person name="Szarkandi J.G."/>
            <person name="Papp V."/>
            <person name="Albert L."/>
            <person name="Andreopoulos W."/>
            <person name="Angelini C."/>
            <person name="Antonin V."/>
            <person name="Barry K.W."/>
            <person name="Bougher N.L."/>
            <person name="Buchanan P."/>
            <person name="Buyck B."/>
            <person name="Bense V."/>
            <person name="Catcheside P."/>
            <person name="Chovatia M."/>
            <person name="Cooper J."/>
            <person name="Damon W."/>
            <person name="Desjardin D."/>
            <person name="Finy P."/>
            <person name="Geml J."/>
            <person name="Haridas S."/>
            <person name="Hughes K."/>
            <person name="Justo A."/>
            <person name="Karasinski D."/>
            <person name="Kautmanova I."/>
            <person name="Kiss B."/>
            <person name="Kocsube S."/>
            <person name="Kotiranta H."/>
            <person name="LaButti K.M."/>
            <person name="Lechner B.E."/>
            <person name="Liimatainen K."/>
            <person name="Lipzen A."/>
            <person name="Lukacs Z."/>
            <person name="Mihaltcheva S."/>
            <person name="Morgado L.N."/>
            <person name="Niskanen T."/>
            <person name="Noordeloos M.E."/>
            <person name="Ohm R.A."/>
            <person name="Ortiz-Santana B."/>
            <person name="Ovrebo C."/>
            <person name="Racz N."/>
            <person name="Riley R."/>
            <person name="Savchenko A."/>
            <person name="Shiryaev A."/>
            <person name="Soop K."/>
            <person name="Spirin V."/>
            <person name="Szebenyi C."/>
            <person name="Tomsovsky M."/>
            <person name="Tulloss R.E."/>
            <person name="Uehling J."/>
            <person name="Grigoriev I.V."/>
            <person name="Vagvolgyi C."/>
            <person name="Papp T."/>
            <person name="Martin F.M."/>
            <person name="Miettinen O."/>
            <person name="Hibbett D.S."/>
            <person name="Nagy L.G."/>
        </authorList>
    </citation>
    <scope>NUCLEOTIDE SEQUENCE [LARGE SCALE GENOMIC DNA]</scope>
    <source>
        <strain evidence="1 2">NL-1719</strain>
    </source>
</reference>
<organism evidence="1 2">
    <name type="scientific">Pluteus cervinus</name>
    <dbReference type="NCBI Taxonomy" id="181527"/>
    <lineage>
        <taxon>Eukaryota</taxon>
        <taxon>Fungi</taxon>
        <taxon>Dikarya</taxon>
        <taxon>Basidiomycota</taxon>
        <taxon>Agaricomycotina</taxon>
        <taxon>Agaricomycetes</taxon>
        <taxon>Agaricomycetidae</taxon>
        <taxon>Agaricales</taxon>
        <taxon>Pluteineae</taxon>
        <taxon>Pluteaceae</taxon>
        <taxon>Pluteus</taxon>
    </lineage>
</organism>
<name>A0ACD3B4P7_9AGAR</name>
<sequence length="102" mass="11540">MRTRRSALRTYGSTLVVLFQDNSECFLLHQSAQCHADFEVACASLFPSQFQVMNSESFAVQISFRLRLLVLLAQAGEHALSKHPRYDSKQYNLPLTIAFNTG</sequence>
<evidence type="ECO:0000313" key="1">
    <source>
        <dbReference type="EMBL" id="TFK72857.1"/>
    </source>
</evidence>
<dbReference type="Proteomes" id="UP000308600">
    <property type="component" value="Unassembled WGS sequence"/>
</dbReference>
<gene>
    <name evidence="1" type="ORF">BDN72DRAFT_284257</name>
</gene>
<keyword evidence="2" id="KW-1185">Reference proteome</keyword>
<dbReference type="EMBL" id="ML208281">
    <property type="protein sequence ID" value="TFK72857.1"/>
    <property type="molecule type" value="Genomic_DNA"/>
</dbReference>
<protein>
    <submittedName>
        <fullName evidence="1">Uncharacterized protein</fullName>
    </submittedName>
</protein>
<evidence type="ECO:0000313" key="2">
    <source>
        <dbReference type="Proteomes" id="UP000308600"/>
    </source>
</evidence>
<proteinExistence type="predicted"/>